<protein>
    <submittedName>
        <fullName evidence="1">Type I-F CRISPR-associated protein Csy3</fullName>
    </submittedName>
</protein>
<dbReference type="Proteomes" id="UP000501338">
    <property type="component" value="Chromosome"/>
</dbReference>
<name>A0ABX6JIS2_9GAMM</name>
<evidence type="ECO:0000313" key="1">
    <source>
        <dbReference type="EMBL" id="QIF89088.1"/>
    </source>
</evidence>
<dbReference type="InterPro" id="IPR013399">
    <property type="entry name" value="CRISPR-assoc_prot_Csy3"/>
</dbReference>
<evidence type="ECO:0000313" key="2">
    <source>
        <dbReference type="Proteomes" id="UP000501338"/>
    </source>
</evidence>
<organism evidence="1 2">
    <name type="scientific">Proteus terrae subsp. cibarius</name>
    <dbReference type="NCBI Taxonomy" id="626774"/>
    <lineage>
        <taxon>Bacteria</taxon>
        <taxon>Pseudomonadati</taxon>
        <taxon>Pseudomonadota</taxon>
        <taxon>Gammaproteobacteria</taxon>
        <taxon>Enterobacterales</taxon>
        <taxon>Morganellaceae</taxon>
        <taxon>Proteus</taxon>
    </lineage>
</organism>
<gene>
    <name evidence="1" type="primary">csy3</name>
    <name evidence="1" type="ORF">GTH23_03085</name>
</gene>
<dbReference type="NCBIfam" id="TIGR02566">
    <property type="entry name" value="cas_Csy3"/>
    <property type="match status" value="1"/>
</dbReference>
<accession>A0ABX6JIS2</accession>
<dbReference type="Pfam" id="PF09615">
    <property type="entry name" value="Cas_Csy3"/>
    <property type="match status" value="1"/>
</dbReference>
<sequence length="327" mass="36378">MASKKLETPSVLAFEAKLIPSDALMFAGNWEQNEWLPIMVGEKSVRGTISNRLKSALANDPAKLDAEVSKANIQTIDTAALSHHTDTLKVVFSLRILGGLDIPSTCNSPDYQQALAEKIHVYQAETKFKELAQRYAINIANGRFLWRNRVGAKNVRVEVNAVDKAFTFNSYDYSLHEFKSNEQVDGLAELIQQGLQGEAMFLNITAYSQLGEGQPVFPSQELVMGGGKGDKSKFLYQLNGQAAMHSQKIGNALRTIDTWHSAVEEVGPIAIEPYGSVTNRGAAYRQPKEKMDFYKLLDGWMLKDQMPTIEQQHYIMAMLIRGGVFGE</sequence>
<reference evidence="1 2" key="1">
    <citation type="submission" date="2020-01" db="EMBL/GenBank/DDBJ databases">
        <title>The genomic epidemiology of tigecycline resistance gene tet(X) variants in a swine farm in China.</title>
        <authorList>
            <person name="Peng K."/>
            <person name="Li R."/>
        </authorList>
    </citation>
    <scope>NUCLEOTIDE SEQUENCE [LARGE SCALE GENOMIC DNA]</scope>
    <source>
        <strain evidence="1 2">ZF1</strain>
    </source>
</reference>
<dbReference type="RefSeq" id="WP_156733772.1">
    <property type="nucleotide sequence ID" value="NZ_CP045008.1"/>
</dbReference>
<proteinExistence type="predicted"/>
<dbReference type="CDD" id="cd09737">
    <property type="entry name" value="Csy3_I-F"/>
    <property type="match status" value="1"/>
</dbReference>
<dbReference type="EMBL" id="CP047340">
    <property type="protein sequence ID" value="QIF89088.1"/>
    <property type="molecule type" value="Genomic_DNA"/>
</dbReference>
<keyword evidence="2" id="KW-1185">Reference proteome</keyword>